<name>A0ABQ9IED9_9NEOP</name>
<evidence type="ECO:0000313" key="2">
    <source>
        <dbReference type="Proteomes" id="UP001159363"/>
    </source>
</evidence>
<dbReference type="Proteomes" id="UP001159363">
    <property type="component" value="Chromosome 1"/>
</dbReference>
<keyword evidence="2" id="KW-1185">Reference proteome</keyword>
<accession>A0ABQ9IED9</accession>
<comment type="caution">
    <text evidence="1">The sequence shown here is derived from an EMBL/GenBank/DDBJ whole genome shotgun (WGS) entry which is preliminary data.</text>
</comment>
<sequence>MRGSYDTRSHISVIGHKTKGESQKTSTDIWQDPAQLVIKKKKKKKPRKRKQTKLKNVKRRRLIMSGPDSIYSNINAVKMSKAEFETKKEMFKDQFRLTEYERNRLQEKISFALLNMKGIAFRKRSFPNRILICRWLNDPRGSKLSYPFRGNKATRYGLEKEPITIEHLSKELGIKPAGLFVDKDML</sequence>
<reference evidence="1 2" key="1">
    <citation type="submission" date="2023-02" db="EMBL/GenBank/DDBJ databases">
        <title>LHISI_Scaffold_Assembly.</title>
        <authorList>
            <person name="Stuart O.P."/>
            <person name="Cleave R."/>
            <person name="Magrath M.J.L."/>
            <person name="Mikheyev A.S."/>
        </authorList>
    </citation>
    <scope>NUCLEOTIDE SEQUENCE [LARGE SCALE GENOMIC DNA]</scope>
    <source>
        <strain evidence="1">Daus_M_001</strain>
        <tissue evidence="1">Leg muscle</tissue>
    </source>
</reference>
<protein>
    <submittedName>
        <fullName evidence="1">Uncharacterized protein</fullName>
    </submittedName>
</protein>
<gene>
    <name evidence="1" type="ORF">PR048_000139</name>
</gene>
<proteinExistence type="predicted"/>
<evidence type="ECO:0000313" key="1">
    <source>
        <dbReference type="EMBL" id="KAJ8894832.1"/>
    </source>
</evidence>
<organism evidence="1 2">
    <name type="scientific">Dryococelus australis</name>
    <dbReference type="NCBI Taxonomy" id="614101"/>
    <lineage>
        <taxon>Eukaryota</taxon>
        <taxon>Metazoa</taxon>
        <taxon>Ecdysozoa</taxon>
        <taxon>Arthropoda</taxon>
        <taxon>Hexapoda</taxon>
        <taxon>Insecta</taxon>
        <taxon>Pterygota</taxon>
        <taxon>Neoptera</taxon>
        <taxon>Polyneoptera</taxon>
        <taxon>Phasmatodea</taxon>
        <taxon>Verophasmatodea</taxon>
        <taxon>Anareolatae</taxon>
        <taxon>Phasmatidae</taxon>
        <taxon>Eurycanthinae</taxon>
        <taxon>Dryococelus</taxon>
    </lineage>
</organism>
<dbReference type="EMBL" id="JARBHB010000001">
    <property type="protein sequence ID" value="KAJ8894832.1"/>
    <property type="molecule type" value="Genomic_DNA"/>
</dbReference>